<dbReference type="EMBL" id="JALNTZ010000007">
    <property type="protein sequence ID" value="KAJ3645940.1"/>
    <property type="molecule type" value="Genomic_DNA"/>
</dbReference>
<gene>
    <name evidence="2" type="ORF">Zmor_023559</name>
</gene>
<proteinExistence type="predicted"/>
<reference evidence="2" key="1">
    <citation type="journal article" date="2023" name="G3 (Bethesda)">
        <title>Whole genome assemblies of Zophobas morio and Tenebrio molitor.</title>
        <authorList>
            <person name="Kaur S."/>
            <person name="Stinson S.A."/>
            <person name="diCenzo G.C."/>
        </authorList>
    </citation>
    <scope>NUCLEOTIDE SEQUENCE</scope>
    <source>
        <strain evidence="2">QUZm001</strain>
    </source>
</reference>
<evidence type="ECO:0000256" key="1">
    <source>
        <dbReference type="ARBA" id="ARBA00023172"/>
    </source>
</evidence>
<dbReference type="Gene3D" id="1.10.443.10">
    <property type="entry name" value="Intergrase catalytic core"/>
    <property type="match status" value="1"/>
</dbReference>
<evidence type="ECO:0000313" key="3">
    <source>
        <dbReference type="Proteomes" id="UP001168821"/>
    </source>
</evidence>
<dbReference type="InterPro" id="IPR011010">
    <property type="entry name" value="DNA_brk_join_enz"/>
</dbReference>
<name>A0AA38HXI6_9CUCU</name>
<dbReference type="GO" id="GO:0006310">
    <property type="term" value="P:DNA recombination"/>
    <property type="evidence" value="ECO:0007669"/>
    <property type="project" value="UniProtKB-KW"/>
</dbReference>
<accession>A0AA38HXI6</accession>
<sequence>MDAEIDDKEGILMDPPLDIKEEVETATTSLLPVKSGGQYERAYKQFMDWRRERDDNSFSENVLLAYFQRLSKNMKPSSLWAIYSMLRTTINLKHNIDIKTYTKLCEFLKRMSAGYKPKKSKILTPQQIKEFLSTAPDEKYLFIKVGLIFGIMGACRRDELMKIEVNHVEDLKSALLVHIPDTESKPGRQFVIGGNFYHICKKYMDLRPPQLVNVTRFFLNYQRGKCTKQPIGINKFGTLASQVATFLKLPNPTCYTGHYLRRASAKRRGGWRSTSVGESYTDHSLNNKNQTGNRILHIVGKAENVNKDNSDNADNTNFEICGSAVINFEVSESTVQTLNEPAENETKFDCKNLGKATISFNNCQNFSNVTINVYLPK</sequence>
<keyword evidence="1" id="KW-0233">DNA recombination</keyword>
<dbReference type="Proteomes" id="UP001168821">
    <property type="component" value="Unassembled WGS sequence"/>
</dbReference>
<dbReference type="GO" id="GO:0003677">
    <property type="term" value="F:DNA binding"/>
    <property type="evidence" value="ECO:0007669"/>
    <property type="project" value="InterPro"/>
</dbReference>
<dbReference type="SUPFAM" id="SSF56349">
    <property type="entry name" value="DNA breaking-rejoining enzymes"/>
    <property type="match status" value="1"/>
</dbReference>
<dbReference type="InterPro" id="IPR013762">
    <property type="entry name" value="Integrase-like_cat_sf"/>
</dbReference>
<evidence type="ECO:0008006" key="4">
    <source>
        <dbReference type="Google" id="ProtNLM"/>
    </source>
</evidence>
<comment type="caution">
    <text evidence="2">The sequence shown here is derived from an EMBL/GenBank/DDBJ whole genome shotgun (WGS) entry which is preliminary data.</text>
</comment>
<protein>
    <recommendedName>
        <fullName evidence="4">Tyr recombinase domain-containing protein</fullName>
    </recommendedName>
</protein>
<dbReference type="AlphaFoldDB" id="A0AA38HXI6"/>
<keyword evidence="3" id="KW-1185">Reference proteome</keyword>
<dbReference type="GO" id="GO:0015074">
    <property type="term" value="P:DNA integration"/>
    <property type="evidence" value="ECO:0007669"/>
    <property type="project" value="InterPro"/>
</dbReference>
<organism evidence="2 3">
    <name type="scientific">Zophobas morio</name>
    <dbReference type="NCBI Taxonomy" id="2755281"/>
    <lineage>
        <taxon>Eukaryota</taxon>
        <taxon>Metazoa</taxon>
        <taxon>Ecdysozoa</taxon>
        <taxon>Arthropoda</taxon>
        <taxon>Hexapoda</taxon>
        <taxon>Insecta</taxon>
        <taxon>Pterygota</taxon>
        <taxon>Neoptera</taxon>
        <taxon>Endopterygota</taxon>
        <taxon>Coleoptera</taxon>
        <taxon>Polyphaga</taxon>
        <taxon>Cucujiformia</taxon>
        <taxon>Tenebrionidae</taxon>
        <taxon>Zophobas</taxon>
    </lineage>
</organism>
<evidence type="ECO:0000313" key="2">
    <source>
        <dbReference type="EMBL" id="KAJ3645940.1"/>
    </source>
</evidence>